<dbReference type="EMBL" id="JACHTF010000020">
    <property type="protein sequence ID" value="MBB1061875.1"/>
    <property type="molecule type" value="Genomic_DNA"/>
</dbReference>
<accession>A0A7W3Y7A4</accession>
<proteinExistence type="predicted"/>
<sequence length="896" mass="96211">MGSSKKQTVGYWYHPAIHMVLGKGPIDAVLKIRGGDVDAWSGEVTSNATITIDNPNLWGGEEAEGGIQGDVDLMFGAADQLPNPAISSLIGPDSSAHRGHAALLFKGGRYGAMNPYPKPLSVMVRRILKGWDGDVCWYPETAEIFVEQGGLLALSPESGGWRYTQVTLENTDDYSAPGYDDSSWAVGAAPFASEPGHPYAASAGFPATQGTEWTLNSQIWVRRTFDLPTVFDFGLTVFVDNLASVWINGVKLLDNAGTTSTPSGPAFTHDIAVPASILVEGQNHFAMVCRDVGTYSYAATKLMSEDPGLIGINPAHLIYYSLTAANMQGEPVELINDASFRAAADQLYAEGFCLCTEWDPDQETVEQFRQRICNVIAANCTRSTVDGQWYLDLVRGEYVLEDLPVLTDDDILDFEAEPTLLDDAVNQVAVKWFDPLTKQARTTAPLHALGAVEASGINAETIDYSAIPVEPLALRVAERDLRSRSTPLWRYTLTTNRRPYNWRLGTYFRLQAPKRGIADSVCLVGDIGKGTLRSGAISLVATQDVFAMPTTTYVTGEPPVPPATGEPAPAPAQAAFEAPYVELAGSLPAADLQALDAEAGYVLVVGARPAVGLNYQLNTRLTGGEYEAASLFDWCPSAVVEEGDDLTGPATAFTLTDGSLLDRVALGEAALWGNEIVRVDALDVGTGAAVLGRGCGDTVRQAHAPGERIWFFDAWAGSDLVEYVTGEEVQAKLLTRTGNAILDLATAPESSVTLDQRAYRPYPPAGFTVQGESYPGAAFGEISLSAVHRDRVQQADQLVDDTEGTIGPEAGTTYNARFYADGVLEHTVSGATAFPITYTPAGNCLLTIELEAERDGVASWQAHTHTLSYTVAEPTQRLTEAGDVRVTESDDRRITE</sequence>
<evidence type="ECO:0000313" key="1">
    <source>
        <dbReference type="EMBL" id="MBB1061875.1"/>
    </source>
</evidence>
<organism evidence="1 2">
    <name type="scientific">Marilutibacter spongiae</name>
    <dbReference type="NCBI Taxonomy" id="2025720"/>
    <lineage>
        <taxon>Bacteria</taxon>
        <taxon>Pseudomonadati</taxon>
        <taxon>Pseudomonadota</taxon>
        <taxon>Gammaproteobacteria</taxon>
        <taxon>Lysobacterales</taxon>
        <taxon>Lysobacteraceae</taxon>
        <taxon>Marilutibacter</taxon>
    </lineage>
</organism>
<name>A0A7W3Y7A4_9GAMM</name>
<dbReference type="AlphaFoldDB" id="A0A7W3Y7A4"/>
<dbReference type="Proteomes" id="UP000523196">
    <property type="component" value="Unassembled WGS sequence"/>
</dbReference>
<dbReference type="RefSeq" id="WP_182688643.1">
    <property type="nucleotide sequence ID" value="NZ_JACHTF010000020.1"/>
</dbReference>
<comment type="caution">
    <text evidence="1">The sequence shown here is derived from an EMBL/GenBank/DDBJ whole genome shotgun (WGS) entry which is preliminary data.</text>
</comment>
<dbReference type="Gene3D" id="2.60.120.260">
    <property type="entry name" value="Galactose-binding domain-like"/>
    <property type="match status" value="1"/>
</dbReference>
<reference evidence="1 2" key="1">
    <citation type="submission" date="2020-08" db="EMBL/GenBank/DDBJ databases">
        <authorList>
            <person name="Xu S."/>
            <person name="Li A."/>
        </authorList>
    </citation>
    <scope>NUCLEOTIDE SEQUENCE [LARGE SCALE GENOMIC DNA]</scope>
    <source>
        <strain evidence="1 2">119BY6-57</strain>
    </source>
</reference>
<evidence type="ECO:0008006" key="3">
    <source>
        <dbReference type="Google" id="ProtNLM"/>
    </source>
</evidence>
<protein>
    <recommendedName>
        <fullName evidence="3">Tip attachment protein J domain-containing protein</fullName>
    </recommendedName>
</protein>
<dbReference type="InterPro" id="IPR008979">
    <property type="entry name" value="Galactose-bd-like_sf"/>
</dbReference>
<evidence type="ECO:0000313" key="2">
    <source>
        <dbReference type="Proteomes" id="UP000523196"/>
    </source>
</evidence>
<gene>
    <name evidence="1" type="ORF">H4F98_14970</name>
</gene>
<dbReference type="SUPFAM" id="SSF49785">
    <property type="entry name" value="Galactose-binding domain-like"/>
    <property type="match status" value="1"/>
</dbReference>
<keyword evidence="2" id="KW-1185">Reference proteome</keyword>